<accession>A0A6A5RRN4</accession>
<feature type="region of interest" description="Disordered" evidence="1">
    <location>
        <begin position="668"/>
        <end position="687"/>
    </location>
</feature>
<feature type="compositionally biased region" description="Polar residues" evidence="1">
    <location>
        <begin position="418"/>
        <end position="428"/>
    </location>
</feature>
<dbReference type="EMBL" id="ML978963">
    <property type="protein sequence ID" value="KAF1930442.1"/>
    <property type="molecule type" value="Genomic_DNA"/>
</dbReference>
<feature type="compositionally biased region" description="Polar residues" evidence="1">
    <location>
        <begin position="204"/>
        <end position="219"/>
    </location>
</feature>
<dbReference type="Proteomes" id="UP000800082">
    <property type="component" value="Unassembled WGS sequence"/>
</dbReference>
<feature type="region of interest" description="Disordered" evidence="1">
    <location>
        <begin position="398"/>
        <end position="439"/>
    </location>
</feature>
<name>A0A6A5RRN4_9PLEO</name>
<feature type="compositionally biased region" description="Pro residues" evidence="1">
    <location>
        <begin position="615"/>
        <end position="624"/>
    </location>
</feature>
<evidence type="ECO:0000256" key="1">
    <source>
        <dbReference type="SAM" id="MobiDB-lite"/>
    </source>
</evidence>
<feature type="compositionally biased region" description="Basic and acidic residues" evidence="1">
    <location>
        <begin position="104"/>
        <end position="137"/>
    </location>
</feature>
<feature type="compositionally biased region" description="Acidic residues" evidence="1">
    <location>
        <begin position="138"/>
        <end position="148"/>
    </location>
</feature>
<dbReference type="RefSeq" id="XP_033450690.1">
    <property type="nucleotide sequence ID" value="XM_033589780.1"/>
</dbReference>
<feature type="compositionally biased region" description="Basic and acidic residues" evidence="1">
    <location>
        <begin position="26"/>
        <end position="69"/>
    </location>
</feature>
<gene>
    <name evidence="2" type="ORF">M421DRAFT_374442</name>
</gene>
<evidence type="ECO:0000313" key="2">
    <source>
        <dbReference type="EMBL" id="KAF1930442.1"/>
    </source>
</evidence>
<keyword evidence="3" id="KW-1185">Reference proteome</keyword>
<dbReference type="OrthoDB" id="3691720at2759"/>
<evidence type="ECO:0008006" key="4">
    <source>
        <dbReference type="Google" id="ProtNLM"/>
    </source>
</evidence>
<feature type="region of interest" description="Disordered" evidence="1">
    <location>
        <begin position="1"/>
        <end position="71"/>
    </location>
</feature>
<feature type="region of interest" description="Disordered" evidence="1">
    <location>
        <begin position="198"/>
        <end position="220"/>
    </location>
</feature>
<evidence type="ECO:0000313" key="3">
    <source>
        <dbReference type="Proteomes" id="UP000800082"/>
    </source>
</evidence>
<reference evidence="2" key="1">
    <citation type="journal article" date="2020" name="Stud. Mycol.">
        <title>101 Dothideomycetes genomes: a test case for predicting lifestyles and emergence of pathogens.</title>
        <authorList>
            <person name="Haridas S."/>
            <person name="Albert R."/>
            <person name="Binder M."/>
            <person name="Bloem J."/>
            <person name="Labutti K."/>
            <person name="Salamov A."/>
            <person name="Andreopoulos B."/>
            <person name="Baker S."/>
            <person name="Barry K."/>
            <person name="Bills G."/>
            <person name="Bluhm B."/>
            <person name="Cannon C."/>
            <person name="Castanera R."/>
            <person name="Culley D."/>
            <person name="Daum C."/>
            <person name="Ezra D."/>
            <person name="Gonzalez J."/>
            <person name="Henrissat B."/>
            <person name="Kuo A."/>
            <person name="Liang C."/>
            <person name="Lipzen A."/>
            <person name="Lutzoni F."/>
            <person name="Magnuson J."/>
            <person name="Mondo S."/>
            <person name="Nolan M."/>
            <person name="Ohm R."/>
            <person name="Pangilinan J."/>
            <person name="Park H.-J."/>
            <person name="Ramirez L."/>
            <person name="Alfaro M."/>
            <person name="Sun H."/>
            <person name="Tritt A."/>
            <person name="Yoshinaga Y."/>
            <person name="Zwiers L.-H."/>
            <person name="Turgeon B."/>
            <person name="Goodwin S."/>
            <person name="Spatafora J."/>
            <person name="Crous P."/>
            <person name="Grigoriev I."/>
        </authorList>
    </citation>
    <scope>NUCLEOTIDE SEQUENCE</scope>
    <source>
        <strain evidence="2">CBS 183.55</strain>
    </source>
</reference>
<feature type="compositionally biased region" description="Polar residues" evidence="1">
    <location>
        <begin position="481"/>
        <end position="508"/>
    </location>
</feature>
<organism evidence="2 3">
    <name type="scientific">Didymella exigua CBS 183.55</name>
    <dbReference type="NCBI Taxonomy" id="1150837"/>
    <lineage>
        <taxon>Eukaryota</taxon>
        <taxon>Fungi</taxon>
        <taxon>Dikarya</taxon>
        <taxon>Ascomycota</taxon>
        <taxon>Pezizomycotina</taxon>
        <taxon>Dothideomycetes</taxon>
        <taxon>Pleosporomycetidae</taxon>
        <taxon>Pleosporales</taxon>
        <taxon>Pleosporineae</taxon>
        <taxon>Didymellaceae</taxon>
        <taxon>Didymella</taxon>
    </lineage>
</organism>
<sequence>MPPKHIAQTSTEAKKAYKKNGPVISERTHKQLQRGHELEQRAAREREAETRRKLAKERREERERKETTIREQLGIGLATQRIGYSHTQANLKKGMEAFLGISKKKQDNERRRKEQKQEEEELAKKLEVNEQDVKKEPFDDDDDDDMDDAMLDLPIAAVQDGGGWVDDELDDDTLLEIHDLVMSDPVDQPVHKSIFVPPRRATVPPTSHKQSPPKSQHSRCNLPAQMAAPQSAKLGSVKEDSEFTRTHGPINKMVESALKKIPGEIIELLSHDAAASMSDWAPAYGLLHKLNAIGLPPHRLRIKVGCVMTCLWDLKSSSQLSKSQHVRVLRVENDRLECLTLDGQLTGTKTVITRVPFPAKYRNDEKFPFIRTQYPVRVAADYAPADFLRKVPQSGFKPPSINGQMRLPSLVKRPNPPSTKSRAQVSKNTDFKLPGLPAPKGQTLVRSEPLAPVQFNFPAACTLDGWDYFLESSTQIAREISADSTPKTITQPSTIIESVPPLSTQDLNFSLDDLDDEPQQPQRKPQQIFKPQSQPQPPTVQDTGMTKSAKSTVNLPLLTVKAAVPNRTLKPPPSVPRGPLSRTANIRRVCVKSQSMQPPALFPQKSVQPRSKRPMAPPPKPLPPAKKACITPSAPIVPPSLSTTPLTTMNTATASRRFSDFGMSTQEASSFFDDDDESAFGSPPIAV</sequence>
<feature type="region of interest" description="Disordered" evidence="1">
    <location>
        <begin position="597"/>
        <end position="647"/>
    </location>
</feature>
<feature type="region of interest" description="Disordered" evidence="1">
    <location>
        <begin position="100"/>
        <end position="148"/>
    </location>
</feature>
<dbReference type="AlphaFoldDB" id="A0A6A5RRN4"/>
<proteinExistence type="predicted"/>
<protein>
    <recommendedName>
        <fullName evidence="4">ATP-dependent DNA helicase</fullName>
    </recommendedName>
</protein>
<feature type="region of interest" description="Disordered" evidence="1">
    <location>
        <begin position="481"/>
        <end position="553"/>
    </location>
</feature>
<dbReference type="GeneID" id="54347428"/>
<feature type="compositionally biased region" description="Polar residues" evidence="1">
    <location>
        <begin position="519"/>
        <end position="553"/>
    </location>
</feature>